<keyword evidence="3" id="KW-1185">Reference proteome</keyword>
<feature type="non-terminal residue" evidence="2">
    <location>
        <position position="1"/>
    </location>
</feature>
<dbReference type="Proteomes" id="UP000187406">
    <property type="component" value="Unassembled WGS sequence"/>
</dbReference>
<dbReference type="EMBL" id="BDDD01000032">
    <property type="protein sequence ID" value="GAV57431.1"/>
    <property type="molecule type" value="Genomic_DNA"/>
</dbReference>
<protein>
    <submittedName>
        <fullName evidence="2">Zf-RVT domain-containing protein</fullName>
    </submittedName>
</protein>
<dbReference type="InterPro" id="IPR026960">
    <property type="entry name" value="RVT-Znf"/>
</dbReference>
<name>A0A1Q3ANV4_CEPFO</name>
<accession>A0A1Q3ANV4</accession>
<gene>
    <name evidence="2" type="ORF">CFOL_v3_00968</name>
</gene>
<dbReference type="Pfam" id="PF13966">
    <property type="entry name" value="zf-RVT"/>
    <property type="match status" value="1"/>
</dbReference>
<organism evidence="2 3">
    <name type="scientific">Cephalotus follicularis</name>
    <name type="common">Albany pitcher plant</name>
    <dbReference type="NCBI Taxonomy" id="3775"/>
    <lineage>
        <taxon>Eukaryota</taxon>
        <taxon>Viridiplantae</taxon>
        <taxon>Streptophyta</taxon>
        <taxon>Embryophyta</taxon>
        <taxon>Tracheophyta</taxon>
        <taxon>Spermatophyta</taxon>
        <taxon>Magnoliopsida</taxon>
        <taxon>eudicotyledons</taxon>
        <taxon>Gunneridae</taxon>
        <taxon>Pentapetalae</taxon>
        <taxon>rosids</taxon>
        <taxon>fabids</taxon>
        <taxon>Oxalidales</taxon>
        <taxon>Cephalotaceae</taxon>
        <taxon>Cephalotus</taxon>
    </lineage>
</organism>
<dbReference type="PANTHER" id="PTHR33116:SF78">
    <property type="entry name" value="OS12G0587133 PROTEIN"/>
    <property type="match status" value="1"/>
</dbReference>
<feature type="non-terminal residue" evidence="2">
    <location>
        <position position="237"/>
    </location>
</feature>
<dbReference type="OrthoDB" id="1938625at2759"/>
<comment type="caution">
    <text evidence="2">The sequence shown here is derived from an EMBL/GenBank/DDBJ whole genome shotgun (WGS) entry which is preliminary data.</text>
</comment>
<dbReference type="PANTHER" id="PTHR33116">
    <property type="entry name" value="REVERSE TRANSCRIPTASE ZINC-BINDING DOMAIN-CONTAINING PROTEIN-RELATED-RELATED"/>
    <property type="match status" value="1"/>
</dbReference>
<dbReference type="AlphaFoldDB" id="A0A1Q3ANV4"/>
<proteinExistence type="predicted"/>
<feature type="domain" description="Reverse transcriptase zinc-binding" evidence="1">
    <location>
        <begin position="126"/>
        <end position="165"/>
    </location>
</feature>
<evidence type="ECO:0000259" key="1">
    <source>
        <dbReference type="Pfam" id="PF13966"/>
    </source>
</evidence>
<evidence type="ECO:0000313" key="3">
    <source>
        <dbReference type="Proteomes" id="UP000187406"/>
    </source>
</evidence>
<dbReference type="InParanoid" id="A0A1Q3ANV4"/>
<evidence type="ECO:0000313" key="2">
    <source>
        <dbReference type="EMBL" id="GAV57431.1"/>
    </source>
</evidence>
<sequence length="237" mass="27694">VCTPKAEGGLGIRRVGDCNKAAMLRLIWDLLKSRLSLWVRWSKAEILKNCSLWQLERKQALSITWKYILDLRAQASANLVYSIGRESTWSLWYEPWFQNTSLVSRLGHKVIYESGLPRNATLAMVISDSAWSWPANVRHQCPFNCRQDESLNHLFFECSFTKAVWVNVLKLNNCPTPTTWSWESTARWALGRTKGNQFHRWMRRIGLTASIYHCWRERNNRVFRQTMASPSRVVECI</sequence>
<reference evidence="3" key="1">
    <citation type="submission" date="2016-04" db="EMBL/GenBank/DDBJ databases">
        <title>Cephalotus genome sequencing.</title>
        <authorList>
            <person name="Fukushima K."/>
            <person name="Hasebe M."/>
            <person name="Fang X."/>
        </authorList>
    </citation>
    <scope>NUCLEOTIDE SEQUENCE [LARGE SCALE GENOMIC DNA]</scope>
    <source>
        <strain evidence="3">cv. St1</strain>
    </source>
</reference>